<keyword evidence="2" id="KW-0436">Ligase</keyword>
<reference evidence="6 7" key="1">
    <citation type="submission" date="2024-03" db="EMBL/GenBank/DDBJ databases">
        <title>Draft genome sequence of Klenkia sp. LSe6-5.</title>
        <authorList>
            <person name="Duangmal K."/>
            <person name="Chantavorakit T."/>
        </authorList>
    </citation>
    <scope>NUCLEOTIDE SEQUENCE [LARGE SCALE GENOMIC DNA]</scope>
    <source>
        <strain evidence="6 7">LSe6-5</strain>
    </source>
</reference>
<feature type="domain" description="AMP-dependent synthetase/ligase" evidence="4">
    <location>
        <begin position="27"/>
        <end position="399"/>
    </location>
</feature>
<organism evidence="6 7">
    <name type="scientific">Klenkia sesuvii</name>
    <dbReference type="NCBI Taxonomy" id="3103137"/>
    <lineage>
        <taxon>Bacteria</taxon>
        <taxon>Bacillati</taxon>
        <taxon>Actinomycetota</taxon>
        <taxon>Actinomycetes</taxon>
        <taxon>Geodermatophilales</taxon>
        <taxon>Geodermatophilaceae</taxon>
        <taxon>Klenkia</taxon>
    </lineage>
</organism>
<proteinExistence type="inferred from homology"/>
<accession>A0ABU8DWI3</accession>
<dbReference type="Gene3D" id="3.40.50.12780">
    <property type="entry name" value="N-terminal domain of ligase-like"/>
    <property type="match status" value="1"/>
</dbReference>
<dbReference type="CDD" id="cd05917">
    <property type="entry name" value="FACL_like_2"/>
    <property type="match status" value="1"/>
</dbReference>
<feature type="region of interest" description="Disordered" evidence="3">
    <location>
        <begin position="340"/>
        <end position="359"/>
    </location>
</feature>
<dbReference type="PANTHER" id="PTHR43201:SF5">
    <property type="entry name" value="MEDIUM-CHAIN ACYL-COA LIGASE ACSF2, MITOCHONDRIAL"/>
    <property type="match status" value="1"/>
</dbReference>
<dbReference type="Pfam" id="PF00501">
    <property type="entry name" value="AMP-binding"/>
    <property type="match status" value="1"/>
</dbReference>
<dbReference type="InterPro" id="IPR042099">
    <property type="entry name" value="ANL_N_sf"/>
</dbReference>
<gene>
    <name evidence="6" type="ORF">TEK04_14815</name>
</gene>
<evidence type="ECO:0000256" key="2">
    <source>
        <dbReference type="ARBA" id="ARBA00022598"/>
    </source>
</evidence>
<dbReference type="EMBL" id="JBAPLU010000016">
    <property type="protein sequence ID" value="MEI4272998.1"/>
    <property type="molecule type" value="Genomic_DNA"/>
</dbReference>
<dbReference type="Proteomes" id="UP001361570">
    <property type="component" value="Unassembled WGS sequence"/>
</dbReference>
<dbReference type="InterPro" id="IPR020845">
    <property type="entry name" value="AMP-binding_CS"/>
</dbReference>
<dbReference type="InterPro" id="IPR000873">
    <property type="entry name" value="AMP-dep_synth/lig_dom"/>
</dbReference>
<dbReference type="PANTHER" id="PTHR43201">
    <property type="entry name" value="ACYL-COA SYNTHETASE"/>
    <property type="match status" value="1"/>
</dbReference>
<name>A0ABU8DWI3_9ACTN</name>
<evidence type="ECO:0000259" key="4">
    <source>
        <dbReference type="Pfam" id="PF00501"/>
    </source>
</evidence>
<dbReference type="Pfam" id="PF13193">
    <property type="entry name" value="AMP-binding_C"/>
    <property type="match status" value="1"/>
</dbReference>
<evidence type="ECO:0000256" key="3">
    <source>
        <dbReference type="SAM" id="MobiDB-lite"/>
    </source>
</evidence>
<comment type="similarity">
    <text evidence="1">Belongs to the ATP-dependent AMP-binding enzyme family.</text>
</comment>
<dbReference type="SUPFAM" id="SSF56801">
    <property type="entry name" value="Acetyl-CoA synthetase-like"/>
    <property type="match status" value="1"/>
</dbReference>
<feature type="domain" description="AMP-binding enzyme C-terminal" evidence="5">
    <location>
        <begin position="450"/>
        <end position="526"/>
    </location>
</feature>
<evidence type="ECO:0000259" key="5">
    <source>
        <dbReference type="Pfam" id="PF13193"/>
    </source>
</evidence>
<dbReference type="RefSeq" id="WP_336405123.1">
    <property type="nucleotide sequence ID" value="NZ_JBAPLU010000016.1"/>
</dbReference>
<sequence length="548" mass="59423">MTAPALPSYTSGTSTVPLLGDTIGANLDRTAARVGDHEALVECATGRRWTYPQLVADVDAFALGLHALGIEKGERVGIWAPNCAEWVFVQYGTAKLGVVLVNINPAYRTHELSYVLQQAGISVLVAAPEFKTSDYRAMVAEVRGECPALREVLFLGDPEWQQLMDTGRAADRGFLAERETELSADDPINIQYTSGTTGFPKGATLTHHNLLNNGFFVGEGCGYTEADRVCIPVPYYHCFGMGMGNIGATSHGSTMVIPAPGFDPALTLRAVQDEKCTSLYGVPTMFIAELALPDFASYDLSSLRTGIMAGSPCPVEVMKRVVDEMGMAEVTIAYGMTETSPVSTQTGADDDLDRRTSTVGRTHPHLESKVVDPETGLTVPRGTAGELCTRGYSVMLGYWDAPDKTAEVLDAARWMHTGDLAVMDAEGYLNIVGRIKDMVIRGGENVYPREIEEFLYSHPDIADVQVIGVPDAKYGEELMAWVQLRAGAPELTADTLREFCTGKLAHYKVPRYVKLVDGFPMTVTGKVRKVEMRQVSTEELGLAEVVTA</sequence>
<dbReference type="InterPro" id="IPR045851">
    <property type="entry name" value="AMP-bd_C_sf"/>
</dbReference>
<keyword evidence="7" id="KW-1185">Reference proteome</keyword>
<evidence type="ECO:0000256" key="1">
    <source>
        <dbReference type="ARBA" id="ARBA00006432"/>
    </source>
</evidence>
<evidence type="ECO:0000313" key="7">
    <source>
        <dbReference type="Proteomes" id="UP001361570"/>
    </source>
</evidence>
<comment type="caution">
    <text evidence="6">The sequence shown here is derived from an EMBL/GenBank/DDBJ whole genome shotgun (WGS) entry which is preliminary data.</text>
</comment>
<protein>
    <submittedName>
        <fullName evidence="6">AMP-binding protein</fullName>
    </submittedName>
</protein>
<evidence type="ECO:0000313" key="6">
    <source>
        <dbReference type="EMBL" id="MEI4272998.1"/>
    </source>
</evidence>
<dbReference type="Gene3D" id="3.30.300.30">
    <property type="match status" value="1"/>
</dbReference>
<dbReference type="PROSITE" id="PS00455">
    <property type="entry name" value="AMP_BINDING"/>
    <property type="match status" value="1"/>
</dbReference>
<dbReference type="InterPro" id="IPR025110">
    <property type="entry name" value="AMP-bd_C"/>
</dbReference>